<evidence type="ECO:0008006" key="4">
    <source>
        <dbReference type="Google" id="ProtNLM"/>
    </source>
</evidence>
<dbReference type="InterPro" id="IPR028978">
    <property type="entry name" value="Chorismate_lyase_/UTRA_dom_sf"/>
</dbReference>
<reference evidence="2" key="1">
    <citation type="submission" date="2020-09" db="EMBL/GenBank/DDBJ databases">
        <title>Secondary metabolite and genome analysis of marine Streptomyces chumphonensis KK1-2T.</title>
        <authorList>
            <person name="Phongsopitanun W."/>
            <person name="Kanchanasin P."/>
            <person name="Pittayakhajonwut P."/>
            <person name="Suwanborirux K."/>
            <person name="Tanasupawat S."/>
        </authorList>
    </citation>
    <scope>NUCLEOTIDE SEQUENCE</scope>
    <source>
        <strain evidence="2">KK1-2</strain>
    </source>
</reference>
<organism evidence="2 3">
    <name type="scientific">Streptomyces chumphonensis</name>
    <dbReference type="NCBI Taxonomy" id="1214925"/>
    <lineage>
        <taxon>Bacteria</taxon>
        <taxon>Bacillati</taxon>
        <taxon>Actinomycetota</taxon>
        <taxon>Actinomycetes</taxon>
        <taxon>Kitasatosporales</taxon>
        <taxon>Streptomycetaceae</taxon>
        <taxon>Streptomyces</taxon>
    </lineage>
</organism>
<dbReference type="RefSeq" id="WP_191210067.1">
    <property type="nucleotide sequence ID" value="NZ_BAABKL010000014.1"/>
</dbReference>
<feature type="region of interest" description="Disordered" evidence="1">
    <location>
        <begin position="177"/>
        <end position="200"/>
    </location>
</feature>
<dbReference type="Gene3D" id="3.40.1410.10">
    <property type="entry name" value="Chorismate lyase-like"/>
    <property type="match status" value="1"/>
</dbReference>
<dbReference type="AlphaFoldDB" id="A0A927F224"/>
<gene>
    <name evidence="2" type="ORF">IF129_14600</name>
</gene>
<accession>A0A927F224</accession>
<dbReference type="SUPFAM" id="SSF64288">
    <property type="entry name" value="Chorismate lyase-like"/>
    <property type="match status" value="1"/>
</dbReference>
<dbReference type="EMBL" id="JACXYU010000006">
    <property type="protein sequence ID" value="MBD3932779.1"/>
    <property type="molecule type" value="Genomic_DNA"/>
</dbReference>
<proteinExistence type="predicted"/>
<evidence type="ECO:0000313" key="3">
    <source>
        <dbReference type="Proteomes" id="UP000632289"/>
    </source>
</evidence>
<sequence>MRTRGNTGTSTPPQPARWEHFADPFTRRLVGHTGSTTEQLRLRTGQPLLLRLVSQRTGPPREADRLHLPHAARPAPGTPWLVRLTELVTPQGLTVSRNLVTGRVPAAPAVLDAVTCPRTPLGSTLLRTGMTQRRTLLSAGTAPWPGAPGSPAVRRGYLLHLADEAPLYVVEHFNPAVVPSGRRPSGGGPARSHPREGAPA</sequence>
<evidence type="ECO:0000313" key="2">
    <source>
        <dbReference type="EMBL" id="MBD3932779.1"/>
    </source>
</evidence>
<keyword evidence="3" id="KW-1185">Reference proteome</keyword>
<name>A0A927F224_9ACTN</name>
<comment type="caution">
    <text evidence="2">The sequence shown here is derived from an EMBL/GenBank/DDBJ whole genome shotgun (WGS) entry which is preliminary data.</text>
</comment>
<dbReference type="Proteomes" id="UP000632289">
    <property type="component" value="Unassembled WGS sequence"/>
</dbReference>
<protein>
    <recommendedName>
        <fullName evidence="4">Chorismate lyase</fullName>
    </recommendedName>
</protein>
<evidence type="ECO:0000256" key="1">
    <source>
        <dbReference type="SAM" id="MobiDB-lite"/>
    </source>
</evidence>